<evidence type="ECO:0000256" key="9">
    <source>
        <dbReference type="ARBA" id="ARBA00022857"/>
    </source>
</evidence>
<comment type="caution">
    <text evidence="12">Lacks conserved residue(s) required for the propagation of feature annotation.</text>
</comment>
<evidence type="ECO:0000256" key="11">
    <source>
        <dbReference type="ARBA" id="ARBA00054155"/>
    </source>
</evidence>
<dbReference type="Pfam" id="PF00109">
    <property type="entry name" value="ketoacyl-synt"/>
    <property type="match status" value="1"/>
</dbReference>
<dbReference type="SMART" id="SM00825">
    <property type="entry name" value="PKS_KS"/>
    <property type="match status" value="1"/>
</dbReference>
<dbReference type="GO" id="GO:0004312">
    <property type="term" value="F:fatty acid synthase activity"/>
    <property type="evidence" value="ECO:0007669"/>
    <property type="project" value="TreeGrafter"/>
</dbReference>
<dbReference type="InterPro" id="IPR050091">
    <property type="entry name" value="PKS_NRPS_Biosynth_Enz"/>
</dbReference>
<dbReference type="InterPro" id="IPR049900">
    <property type="entry name" value="PKS_mFAS_DH"/>
</dbReference>
<evidence type="ECO:0000256" key="2">
    <source>
        <dbReference type="ARBA" id="ARBA00004496"/>
    </source>
</evidence>
<dbReference type="FunFam" id="3.40.47.10:FF:000019">
    <property type="entry name" value="Polyketide synthase type I"/>
    <property type="match status" value="1"/>
</dbReference>
<dbReference type="GO" id="GO:0031177">
    <property type="term" value="F:phosphopantetheine binding"/>
    <property type="evidence" value="ECO:0007669"/>
    <property type="project" value="InterPro"/>
</dbReference>
<evidence type="ECO:0000256" key="1">
    <source>
        <dbReference type="ARBA" id="ARBA00001957"/>
    </source>
</evidence>
<comment type="pathway">
    <text evidence="3">Antibiotic biosynthesis.</text>
</comment>
<dbReference type="InterPro" id="IPR042104">
    <property type="entry name" value="PKS_dehydratase_sf"/>
</dbReference>
<dbReference type="InterPro" id="IPR014030">
    <property type="entry name" value="Ketoacyl_synth_N"/>
</dbReference>
<keyword evidence="8" id="KW-0677">Repeat</keyword>
<proteinExistence type="predicted"/>
<dbReference type="InterPro" id="IPR016039">
    <property type="entry name" value="Thiolase-like"/>
</dbReference>
<keyword evidence="7" id="KW-0808">Transferase</keyword>
<dbReference type="InterPro" id="IPR009081">
    <property type="entry name" value="PP-bd_ACP"/>
</dbReference>
<dbReference type="Gene3D" id="1.10.1240.100">
    <property type="match status" value="1"/>
</dbReference>
<dbReference type="InterPro" id="IPR020806">
    <property type="entry name" value="PKS_PP-bd"/>
</dbReference>
<dbReference type="PROSITE" id="PS50075">
    <property type="entry name" value="CARRIER"/>
    <property type="match status" value="1"/>
</dbReference>
<dbReference type="CDD" id="cd08953">
    <property type="entry name" value="KR_2_SDR_x"/>
    <property type="match status" value="1"/>
</dbReference>
<evidence type="ECO:0000259" key="13">
    <source>
        <dbReference type="PROSITE" id="PS50075"/>
    </source>
</evidence>
<dbReference type="InterPro" id="IPR006162">
    <property type="entry name" value="Ppantetheine_attach_site"/>
</dbReference>
<sequence>PLTTKVWAVARHSRSSGPDSGVHKLDIDVANEQGEVCVRLRGFSCRVVQGELDATGTLLQHPQWIAQPVAGEATVPSYSQHVVVLCGVRDRAMDGLQDVRCLSALPPEVSIADGFAHYAQQVLEVLQRIMDAKVSTPVLIQVVVPAQDDQEMLQGLSGLLKTARLENPNVLGQVIGIDRQADDRLIDVLRENSLSPGDQQVRYRQGVRFVSGWADLQLDGGSKLPWKDGGVYLITGGMGGLGRVFAREITRQVQDATLVLTGRSPLGIDQEACLRELQAPAGRVEYLQVDVSSKQAVDGLVQDIQGRFGRLDGIIHSAGVIRDSFLMKKTAEETGEVLASKVHGLVHLDEASKDIALDCFICFSSIAGAHGNVGQADYAAANAFMDAYAGYRNGLVAAGQRHGRTLSINWPLWAEGGMQVDAMTRRAMLQKMGMVPMQTSAGIKALYQAFGSAQDQVLVVQGHIEQVKQMLLPPATVVARPAMVPQATIAVAESNDGLESKALAYIKGLLASALKLPISQIETDAPMDKYGIDSVMVMELTEGLEKVFGSLSKTLFFEYQTIQALTEYFVQAHRPQLVALVGADAPPARAEVTVRGKLEVPPRTPPVSKPNGRKRFAQPQAAMASTSLMEDIAIVGISGRYPQANDLQTFWANLSSGKDSITEIPLQRWDHSQYFDSDRNKPGKTYSKWGGFIDGVDQFDPLFFNISPREAEFLDPQERLFLQCVHGALEDAGYTGQSILGTAGPRDVAVYVGVMYEEYQLYGAQEQARGKPIALTGIAASIANRVSYVFNLHGPSMAVDTMCSSSLTAIHLACQALQHNGCEAAIAGGVNVSVHPNKYLALAQGKFVSSKGRCESFGQGGDGYVPGEGVGAVLLKRKSRAIADGDHIYGVIKGSMVNAGGKTNGYSVPNPNAQADVIRRAIKQAGVDPRTISYIEAHGTGTALGDPIEIAGLSKAFRESTSDTQFCSIGSVKSNIGHCESAAGMAALTKVLLQMKHGQLVPSLHSEQLNPNIDFASSPFRVQQTLQEWARPVVTVDGRTREYPRRAGISSFGAGGANAHVVLEEYVAPQAERVAATAQDPALIVLSAKNDERLRERVQQLLQWLRQRELTPQDLADVAYTLQVGREAMDARVAMIVGSAGQLQDKLQAYLDETPHIDELYRGEVKRNKEAMALFAADEDMAVTIDAWISKGKHAKVLELWVKGLTLDWHKLYAQRTPRRVSLPTYPFAKERYWVPQTEVRSPHQIADHQDAFVAHPLVQRNTSDLGEQRYTSRFTGREFFLQDHQVHGQRVLPGVAHLEMARAAVRLAAGDQSG</sequence>
<dbReference type="InterPro" id="IPR036736">
    <property type="entry name" value="ACP-like_sf"/>
</dbReference>
<keyword evidence="9" id="KW-0521">NADP</keyword>
<evidence type="ECO:0000256" key="4">
    <source>
        <dbReference type="ARBA" id="ARBA00022450"/>
    </source>
</evidence>
<evidence type="ECO:0000256" key="12">
    <source>
        <dbReference type="PROSITE-ProRule" id="PRU01363"/>
    </source>
</evidence>
<comment type="subcellular location">
    <subcellularLocation>
        <location evidence="2">Cytoplasm</location>
    </subcellularLocation>
</comment>
<dbReference type="Pfam" id="PF08659">
    <property type="entry name" value="KR"/>
    <property type="match status" value="1"/>
</dbReference>
<evidence type="ECO:0000256" key="8">
    <source>
        <dbReference type="ARBA" id="ARBA00022737"/>
    </source>
</evidence>
<dbReference type="Proteomes" id="UP000228930">
    <property type="component" value="Unassembled WGS sequence"/>
</dbReference>
<protein>
    <submittedName>
        <fullName evidence="16">Polyketide synthase</fullName>
    </submittedName>
</protein>
<keyword evidence="6" id="KW-0597">Phosphoprotein</keyword>
<evidence type="ECO:0000256" key="6">
    <source>
        <dbReference type="ARBA" id="ARBA00022553"/>
    </source>
</evidence>
<evidence type="ECO:0000259" key="15">
    <source>
        <dbReference type="PROSITE" id="PS52019"/>
    </source>
</evidence>
<comment type="function">
    <text evidence="11">Involved in production of the polyketide antibiotic thailandamide.</text>
</comment>
<evidence type="ECO:0000256" key="10">
    <source>
        <dbReference type="ARBA" id="ARBA00023268"/>
    </source>
</evidence>
<feature type="domain" description="PKS/mFAS DH" evidence="15">
    <location>
        <begin position="1256"/>
        <end position="1315"/>
    </location>
</feature>
<dbReference type="GO" id="GO:0005886">
    <property type="term" value="C:plasma membrane"/>
    <property type="evidence" value="ECO:0007669"/>
    <property type="project" value="TreeGrafter"/>
</dbReference>
<dbReference type="PROSITE" id="PS00012">
    <property type="entry name" value="PHOSPHOPANTETHEINE"/>
    <property type="match status" value="1"/>
</dbReference>
<dbReference type="Gene3D" id="1.10.1200.10">
    <property type="entry name" value="ACP-like"/>
    <property type="match status" value="1"/>
</dbReference>
<name>A0A2M6U420_9BRAD</name>
<dbReference type="PANTHER" id="PTHR43775">
    <property type="entry name" value="FATTY ACID SYNTHASE"/>
    <property type="match status" value="1"/>
</dbReference>
<dbReference type="Pfam" id="PF21089">
    <property type="entry name" value="PKS_DH_N"/>
    <property type="match status" value="1"/>
</dbReference>
<dbReference type="CDD" id="cd00833">
    <property type="entry name" value="PKS"/>
    <property type="match status" value="1"/>
</dbReference>
<keyword evidence="10" id="KW-0511">Multifunctional enzyme</keyword>
<dbReference type="SMART" id="SM00822">
    <property type="entry name" value="PKS_KR"/>
    <property type="match status" value="1"/>
</dbReference>
<dbReference type="SUPFAM" id="SSF47336">
    <property type="entry name" value="ACP-like"/>
    <property type="match status" value="1"/>
</dbReference>
<reference evidence="16 17" key="1">
    <citation type="submission" date="2015-06" db="EMBL/GenBank/DDBJ databases">
        <title>Comparative genome analysis of nirS-carrying Bradyrhizobium sp. strains.</title>
        <authorList>
            <person name="Ishii S."/>
            <person name="Jang J."/>
            <person name="Nishizawa T."/>
            <person name="Senoo K."/>
        </authorList>
    </citation>
    <scope>NUCLEOTIDE SEQUENCE [LARGE SCALE GENOMIC DNA]</scope>
    <source>
        <strain evidence="16 17">TSA1</strain>
    </source>
</reference>
<dbReference type="Gene3D" id="3.10.129.10">
    <property type="entry name" value="Hotdog Thioesterase"/>
    <property type="match status" value="1"/>
</dbReference>
<keyword evidence="4" id="KW-0596">Phosphopantetheine</keyword>
<dbReference type="GO" id="GO:0006633">
    <property type="term" value="P:fatty acid biosynthetic process"/>
    <property type="evidence" value="ECO:0007669"/>
    <property type="project" value="TreeGrafter"/>
</dbReference>
<feature type="non-terminal residue" evidence="16">
    <location>
        <position position="1"/>
    </location>
</feature>
<dbReference type="SUPFAM" id="SSF51735">
    <property type="entry name" value="NAD(P)-binding Rossmann-fold domains"/>
    <property type="match status" value="2"/>
</dbReference>
<organism evidence="16 17">
    <name type="scientific">Bradyrhizobium nitroreducens</name>
    <dbReference type="NCBI Taxonomy" id="709803"/>
    <lineage>
        <taxon>Bacteria</taxon>
        <taxon>Pseudomonadati</taxon>
        <taxon>Pseudomonadota</taxon>
        <taxon>Alphaproteobacteria</taxon>
        <taxon>Hyphomicrobiales</taxon>
        <taxon>Nitrobacteraceae</taxon>
        <taxon>Bradyrhizobium</taxon>
    </lineage>
</organism>
<evidence type="ECO:0000313" key="17">
    <source>
        <dbReference type="Proteomes" id="UP000228930"/>
    </source>
</evidence>
<dbReference type="PROSITE" id="PS52004">
    <property type="entry name" value="KS3_2"/>
    <property type="match status" value="1"/>
</dbReference>
<dbReference type="Gene3D" id="3.10.129.110">
    <property type="entry name" value="Polyketide synthase dehydratase"/>
    <property type="match status" value="1"/>
</dbReference>
<evidence type="ECO:0000256" key="3">
    <source>
        <dbReference type="ARBA" id="ARBA00004792"/>
    </source>
</evidence>
<dbReference type="InterPro" id="IPR054514">
    <property type="entry name" value="RhiE-like_linker"/>
</dbReference>
<dbReference type="GO" id="GO:0071770">
    <property type="term" value="P:DIM/DIP cell wall layer assembly"/>
    <property type="evidence" value="ECO:0007669"/>
    <property type="project" value="TreeGrafter"/>
</dbReference>
<accession>A0A2M6U420</accession>
<dbReference type="PANTHER" id="PTHR43775:SF37">
    <property type="entry name" value="SI:DKEY-61P9.11"/>
    <property type="match status" value="1"/>
</dbReference>
<dbReference type="InterPro" id="IPR014031">
    <property type="entry name" value="Ketoacyl_synth_C"/>
</dbReference>
<dbReference type="FunFam" id="1.10.1200.10:FF:000019">
    <property type="entry name" value="Phenolpthiocerol synthesis type-I polyketide synthase PPSA"/>
    <property type="match status" value="1"/>
</dbReference>
<comment type="caution">
    <text evidence="16">The sequence shown here is derived from an EMBL/GenBank/DDBJ whole genome shotgun (WGS) entry which is preliminary data.</text>
</comment>
<evidence type="ECO:0000256" key="5">
    <source>
        <dbReference type="ARBA" id="ARBA00022490"/>
    </source>
</evidence>
<feature type="non-terminal residue" evidence="16">
    <location>
        <position position="1315"/>
    </location>
</feature>
<dbReference type="SMART" id="SM00823">
    <property type="entry name" value="PKS_PP"/>
    <property type="match status" value="1"/>
</dbReference>
<dbReference type="Gene3D" id="3.40.50.720">
    <property type="entry name" value="NAD(P)-binding Rossmann-like Domain"/>
    <property type="match status" value="1"/>
</dbReference>
<feature type="domain" description="Ketosynthase family 3 (KS3)" evidence="14">
    <location>
        <begin position="629"/>
        <end position="1065"/>
    </location>
</feature>
<keyword evidence="17" id="KW-1185">Reference proteome</keyword>
<comment type="cofactor">
    <cofactor evidence="1">
        <name>pantetheine 4'-phosphate</name>
        <dbReference type="ChEBI" id="CHEBI:47942"/>
    </cofactor>
</comment>
<dbReference type="InterPro" id="IPR020841">
    <property type="entry name" value="PKS_Beta-ketoAc_synthase_dom"/>
</dbReference>
<evidence type="ECO:0000259" key="14">
    <source>
        <dbReference type="PROSITE" id="PS52004"/>
    </source>
</evidence>
<dbReference type="SUPFAM" id="SSF53901">
    <property type="entry name" value="Thiolase-like"/>
    <property type="match status" value="1"/>
</dbReference>
<dbReference type="InterPro" id="IPR013968">
    <property type="entry name" value="PKS_KR"/>
</dbReference>
<evidence type="ECO:0000256" key="7">
    <source>
        <dbReference type="ARBA" id="ARBA00022679"/>
    </source>
</evidence>
<evidence type="ECO:0000313" key="16">
    <source>
        <dbReference type="EMBL" id="PIS99319.1"/>
    </source>
</evidence>
<dbReference type="Gene3D" id="3.40.47.10">
    <property type="match status" value="1"/>
</dbReference>
<dbReference type="InterPro" id="IPR036291">
    <property type="entry name" value="NAD(P)-bd_dom_sf"/>
</dbReference>
<keyword evidence="5" id="KW-0963">Cytoplasm</keyword>
<dbReference type="PROSITE" id="PS52019">
    <property type="entry name" value="PKS_MFAS_DH"/>
    <property type="match status" value="1"/>
</dbReference>
<dbReference type="InterPro" id="IPR057326">
    <property type="entry name" value="KR_dom"/>
</dbReference>
<dbReference type="InterPro" id="IPR049552">
    <property type="entry name" value="PKS_DH_N"/>
</dbReference>
<feature type="domain" description="Carrier" evidence="13">
    <location>
        <begin position="493"/>
        <end position="573"/>
    </location>
</feature>
<dbReference type="Pfam" id="PF22336">
    <property type="entry name" value="RhiE-like_linker"/>
    <property type="match status" value="1"/>
</dbReference>
<gene>
    <name evidence="16" type="ORF">TSA1_37440</name>
</gene>
<dbReference type="GO" id="GO:0005737">
    <property type="term" value="C:cytoplasm"/>
    <property type="evidence" value="ECO:0007669"/>
    <property type="project" value="UniProtKB-SubCell"/>
</dbReference>
<dbReference type="EMBL" id="LFJC01000006">
    <property type="protein sequence ID" value="PIS99319.1"/>
    <property type="molecule type" value="Genomic_DNA"/>
</dbReference>
<dbReference type="Pfam" id="PF00550">
    <property type="entry name" value="PP-binding"/>
    <property type="match status" value="1"/>
</dbReference>
<dbReference type="Pfam" id="PF02801">
    <property type="entry name" value="Ketoacyl-synt_C"/>
    <property type="match status" value="1"/>
</dbReference>